<dbReference type="InterPro" id="IPR001841">
    <property type="entry name" value="Znf_RING"/>
</dbReference>
<feature type="domain" description="RING-type" evidence="6">
    <location>
        <begin position="124"/>
        <end position="161"/>
    </location>
</feature>
<organism evidence="8 9">
    <name type="scientific">Stentor coeruleus</name>
    <dbReference type="NCBI Taxonomy" id="5963"/>
    <lineage>
        <taxon>Eukaryota</taxon>
        <taxon>Sar</taxon>
        <taxon>Alveolata</taxon>
        <taxon>Ciliophora</taxon>
        <taxon>Postciliodesmatophora</taxon>
        <taxon>Heterotrichea</taxon>
        <taxon>Heterotrichida</taxon>
        <taxon>Stentoridae</taxon>
        <taxon>Stentor</taxon>
    </lineage>
</organism>
<gene>
    <name evidence="8" type="ORF">SteCoe_21343</name>
</gene>
<accession>A0A1R2BPK4</accession>
<evidence type="ECO:0000259" key="7">
    <source>
        <dbReference type="PROSITE" id="PS50271"/>
    </source>
</evidence>
<dbReference type="GO" id="GO:0008270">
    <property type="term" value="F:zinc ion binding"/>
    <property type="evidence" value="ECO:0007669"/>
    <property type="project" value="UniProtKB-KW"/>
</dbReference>
<dbReference type="PROSITE" id="PS50271">
    <property type="entry name" value="ZF_UBP"/>
    <property type="match status" value="1"/>
</dbReference>
<evidence type="ECO:0000313" key="8">
    <source>
        <dbReference type="EMBL" id="OMJ78769.1"/>
    </source>
</evidence>
<dbReference type="EMBL" id="MPUH01000504">
    <property type="protein sequence ID" value="OMJ78769.1"/>
    <property type="molecule type" value="Genomic_DNA"/>
</dbReference>
<dbReference type="OrthoDB" id="273556at2759"/>
<keyword evidence="5" id="KW-0175">Coiled coil</keyword>
<dbReference type="InterPro" id="IPR001607">
    <property type="entry name" value="Znf_UBP"/>
</dbReference>
<name>A0A1R2BPK4_9CILI</name>
<reference evidence="8 9" key="1">
    <citation type="submission" date="2016-11" db="EMBL/GenBank/DDBJ databases">
        <title>The macronuclear genome of Stentor coeruleus: a giant cell with tiny introns.</title>
        <authorList>
            <person name="Slabodnick M."/>
            <person name="Ruby J.G."/>
            <person name="Reiff S.B."/>
            <person name="Swart E.C."/>
            <person name="Gosai S."/>
            <person name="Prabakaran S."/>
            <person name="Witkowska E."/>
            <person name="Larue G.E."/>
            <person name="Fisher S."/>
            <person name="Freeman R.M."/>
            <person name="Gunawardena J."/>
            <person name="Chu W."/>
            <person name="Stover N.A."/>
            <person name="Gregory B.D."/>
            <person name="Nowacki M."/>
            <person name="Derisi J."/>
            <person name="Roy S.W."/>
            <person name="Marshall W.F."/>
            <person name="Sood P."/>
        </authorList>
    </citation>
    <scope>NUCLEOTIDE SEQUENCE [LARGE SCALE GENOMIC DNA]</scope>
    <source>
        <strain evidence="8">WM001</strain>
    </source>
</reference>
<dbReference type="Gene3D" id="3.30.40.10">
    <property type="entry name" value="Zinc/RING finger domain, C3HC4 (zinc finger)"/>
    <property type="match status" value="2"/>
</dbReference>
<dbReference type="SMART" id="SM00184">
    <property type="entry name" value="RING"/>
    <property type="match status" value="1"/>
</dbReference>
<dbReference type="InterPro" id="IPR013083">
    <property type="entry name" value="Znf_RING/FYVE/PHD"/>
</dbReference>
<feature type="domain" description="UBP-type" evidence="7">
    <location>
        <begin position="155"/>
        <end position="244"/>
    </location>
</feature>
<keyword evidence="9" id="KW-1185">Reference proteome</keyword>
<dbReference type="InterPro" id="IPR047243">
    <property type="entry name" value="RING-H2_BRAP2"/>
</dbReference>
<dbReference type="PANTHER" id="PTHR24007">
    <property type="entry name" value="BRCA1-ASSOCIATED PROTEIN"/>
    <property type="match status" value="1"/>
</dbReference>
<keyword evidence="1" id="KW-0479">Metal-binding</keyword>
<evidence type="ECO:0000256" key="4">
    <source>
        <dbReference type="PROSITE-ProRule" id="PRU00502"/>
    </source>
</evidence>
<dbReference type="AlphaFoldDB" id="A0A1R2BPK4"/>
<sequence length="387" mass="44544">MDDIEFWYGNPSIEVYKGTLQITSDLTGKFCMVDIPTSLILSDLCTFLQLYLPLIQELKILRSSSGKVYLCAISLQDESLSSKFLKEFNNCKFNSIEDHLCSIVSISKWDLENSSLFSSFLDRCPICLEDIGKPAVSLLCGHLFHVKCLEMWSDTTCPVCRYHQTPPDTSVCDTCGEEVDVRMCLICGELGCGAHSTEHFKSTGHTFFQVVETSITWDYSREVSISRLITSSDKIVEVQDGKKIESIMFEYNCLLSSLLETQKEYYEQKIKEIEQNAEDPLALQLDGLALENSKLMKRIDEENKTIVEIDDLNKLIMVELERKKKLVDENVMLNGKMEQRKVFKVTKEVLEEIKELEMQIKEMRFYVDTQEKLKNVDVQSIEIRKKK</sequence>
<evidence type="ECO:0000256" key="1">
    <source>
        <dbReference type="ARBA" id="ARBA00022723"/>
    </source>
</evidence>
<evidence type="ECO:0000259" key="6">
    <source>
        <dbReference type="PROSITE" id="PS50089"/>
    </source>
</evidence>
<evidence type="ECO:0000256" key="5">
    <source>
        <dbReference type="SAM" id="Coils"/>
    </source>
</evidence>
<dbReference type="GO" id="GO:0007265">
    <property type="term" value="P:Ras protein signal transduction"/>
    <property type="evidence" value="ECO:0007669"/>
    <property type="project" value="TreeGrafter"/>
</dbReference>
<dbReference type="PANTHER" id="PTHR24007:SF7">
    <property type="entry name" value="BRCA1-ASSOCIATED PROTEIN"/>
    <property type="match status" value="1"/>
</dbReference>
<evidence type="ECO:0000313" key="9">
    <source>
        <dbReference type="Proteomes" id="UP000187209"/>
    </source>
</evidence>
<dbReference type="PROSITE" id="PS50089">
    <property type="entry name" value="ZF_RING_2"/>
    <property type="match status" value="1"/>
</dbReference>
<evidence type="ECO:0000256" key="2">
    <source>
        <dbReference type="ARBA" id="ARBA00022771"/>
    </source>
</evidence>
<comment type="caution">
    <text evidence="8">The sequence shown here is derived from an EMBL/GenBank/DDBJ whole genome shotgun (WGS) entry which is preliminary data.</text>
</comment>
<dbReference type="GO" id="GO:0005737">
    <property type="term" value="C:cytoplasm"/>
    <property type="evidence" value="ECO:0007669"/>
    <property type="project" value="TreeGrafter"/>
</dbReference>
<keyword evidence="3" id="KW-0862">Zinc</keyword>
<feature type="coiled-coil region" evidence="5">
    <location>
        <begin position="256"/>
        <end position="305"/>
    </location>
</feature>
<dbReference type="Pfam" id="PF13639">
    <property type="entry name" value="zf-RING_2"/>
    <property type="match status" value="1"/>
</dbReference>
<keyword evidence="2 4" id="KW-0863">Zinc-finger</keyword>
<protein>
    <recommendedName>
        <fullName evidence="10">RING-type domain-containing protein</fullName>
    </recommendedName>
</protein>
<evidence type="ECO:0008006" key="10">
    <source>
        <dbReference type="Google" id="ProtNLM"/>
    </source>
</evidence>
<dbReference type="GO" id="GO:0061630">
    <property type="term" value="F:ubiquitin protein ligase activity"/>
    <property type="evidence" value="ECO:0007669"/>
    <property type="project" value="TreeGrafter"/>
</dbReference>
<dbReference type="GO" id="GO:0016567">
    <property type="term" value="P:protein ubiquitination"/>
    <property type="evidence" value="ECO:0007669"/>
    <property type="project" value="TreeGrafter"/>
</dbReference>
<proteinExistence type="predicted"/>
<dbReference type="Proteomes" id="UP000187209">
    <property type="component" value="Unassembled WGS sequence"/>
</dbReference>
<evidence type="ECO:0000256" key="3">
    <source>
        <dbReference type="ARBA" id="ARBA00022833"/>
    </source>
</evidence>
<dbReference type="Pfam" id="PF07576">
    <property type="entry name" value="BRAP2"/>
    <property type="match status" value="1"/>
</dbReference>
<dbReference type="Pfam" id="PF02148">
    <property type="entry name" value="zf-UBP"/>
    <property type="match status" value="1"/>
</dbReference>
<dbReference type="SUPFAM" id="SSF57850">
    <property type="entry name" value="RING/U-box"/>
    <property type="match status" value="2"/>
</dbReference>
<dbReference type="InterPro" id="IPR011422">
    <property type="entry name" value="BRAP2/ETP1_RRM"/>
</dbReference>
<dbReference type="SMART" id="SM00290">
    <property type="entry name" value="ZnF_UBP"/>
    <property type="match status" value="1"/>
</dbReference>
<dbReference type="CDD" id="cd16457">
    <property type="entry name" value="RING-H2_BRAP2"/>
    <property type="match status" value="1"/>
</dbReference>